<sequence length="354" mass="40180">MSSVSSHSLTTEERREEREFQLQIAKLNLEAEERKAEREAERAAKQAEAERALAEKKCLLAHELSLKELAIKVRQSQSSSDGSSIHAGLAGERKVRTPKNGVPSFVLGDNIDKWLAAYEVALRAHGVSEEQWWVALCWGPLSIVKEGWEKALKKPPQNVVSYMLPLRNQTQCFWKQAKSNLEASQEEMKEWYGQKATLVEFSPGNKVWVMEPVEPRALQDHWTGPFEVKERKGEATYLMDLKTPRNTLRVLHRNRLKPHFERCDVSLLRVTDEGLEEESEPLPDLLSVKESDGSLEGVDLSDSLTLEQRGECCGLLEQLSSLFSLSPRLTHLCVHDIDRGDSPPVKNNNYRLSD</sequence>
<gene>
    <name evidence="2" type="ORF">NDU88_006081</name>
</gene>
<evidence type="ECO:0000256" key="1">
    <source>
        <dbReference type="SAM" id="Coils"/>
    </source>
</evidence>
<comment type="caution">
    <text evidence="2">The sequence shown here is derived from an EMBL/GenBank/DDBJ whole genome shotgun (WGS) entry which is preliminary data.</text>
</comment>
<reference evidence="2" key="1">
    <citation type="journal article" date="2022" name="bioRxiv">
        <title>Sequencing and chromosome-scale assembly of the giantPleurodeles waltlgenome.</title>
        <authorList>
            <person name="Brown T."/>
            <person name="Elewa A."/>
            <person name="Iarovenko S."/>
            <person name="Subramanian E."/>
            <person name="Araus A.J."/>
            <person name="Petzold A."/>
            <person name="Susuki M."/>
            <person name="Suzuki K.-i.T."/>
            <person name="Hayashi T."/>
            <person name="Toyoda A."/>
            <person name="Oliveira C."/>
            <person name="Osipova E."/>
            <person name="Leigh N.D."/>
            <person name="Simon A."/>
            <person name="Yun M.H."/>
        </authorList>
    </citation>
    <scope>NUCLEOTIDE SEQUENCE</scope>
    <source>
        <strain evidence="2">20211129_DDA</strain>
        <tissue evidence="2">Liver</tissue>
    </source>
</reference>
<accession>A0AAV7QKX8</accession>
<dbReference type="Proteomes" id="UP001066276">
    <property type="component" value="Chromosome 6"/>
</dbReference>
<organism evidence="2 3">
    <name type="scientific">Pleurodeles waltl</name>
    <name type="common">Iberian ribbed newt</name>
    <dbReference type="NCBI Taxonomy" id="8319"/>
    <lineage>
        <taxon>Eukaryota</taxon>
        <taxon>Metazoa</taxon>
        <taxon>Chordata</taxon>
        <taxon>Craniata</taxon>
        <taxon>Vertebrata</taxon>
        <taxon>Euteleostomi</taxon>
        <taxon>Amphibia</taxon>
        <taxon>Batrachia</taxon>
        <taxon>Caudata</taxon>
        <taxon>Salamandroidea</taxon>
        <taxon>Salamandridae</taxon>
        <taxon>Pleurodelinae</taxon>
        <taxon>Pleurodeles</taxon>
    </lineage>
</organism>
<evidence type="ECO:0000313" key="3">
    <source>
        <dbReference type="Proteomes" id="UP001066276"/>
    </source>
</evidence>
<name>A0AAV7QKX8_PLEWA</name>
<feature type="coiled-coil region" evidence="1">
    <location>
        <begin position="17"/>
        <end position="57"/>
    </location>
</feature>
<keyword evidence="1" id="KW-0175">Coiled coil</keyword>
<evidence type="ECO:0000313" key="2">
    <source>
        <dbReference type="EMBL" id="KAJ1139714.1"/>
    </source>
</evidence>
<dbReference type="AlphaFoldDB" id="A0AAV7QKX8"/>
<proteinExistence type="predicted"/>
<dbReference type="EMBL" id="JANPWB010000010">
    <property type="protein sequence ID" value="KAJ1139714.1"/>
    <property type="molecule type" value="Genomic_DNA"/>
</dbReference>
<keyword evidence="3" id="KW-1185">Reference proteome</keyword>
<protein>
    <submittedName>
        <fullName evidence="2">Uncharacterized protein</fullName>
    </submittedName>
</protein>